<feature type="compositionally biased region" description="Acidic residues" evidence="1">
    <location>
        <begin position="69"/>
        <end position="111"/>
    </location>
</feature>
<organism evidence="3 4">
    <name type="scientific">Desmophyllum pertusum</name>
    <dbReference type="NCBI Taxonomy" id="174260"/>
    <lineage>
        <taxon>Eukaryota</taxon>
        <taxon>Metazoa</taxon>
        <taxon>Cnidaria</taxon>
        <taxon>Anthozoa</taxon>
        <taxon>Hexacorallia</taxon>
        <taxon>Scleractinia</taxon>
        <taxon>Caryophylliina</taxon>
        <taxon>Caryophylliidae</taxon>
        <taxon>Desmophyllum</taxon>
    </lineage>
</organism>
<name>A0A9X0CDT0_9CNID</name>
<comment type="caution">
    <text evidence="3">The sequence shown here is derived from an EMBL/GenBank/DDBJ whole genome shotgun (WGS) entry which is preliminary data.</text>
</comment>
<accession>A0A9X0CDT0</accession>
<dbReference type="EMBL" id="MU827833">
    <property type="protein sequence ID" value="KAJ7319511.1"/>
    <property type="molecule type" value="Genomic_DNA"/>
</dbReference>
<evidence type="ECO:0000313" key="3">
    <source>
        <dbReference type="EMBL" id="KAJ7319511.1"/>
    </source>
</evidence>
<evidence type="ECO:0000313" key="4">
    <source>
        <dbReference type="Proteomes" id="UP001163046"/>
    </source>
</evidence>
<protein>
    <recommendedName>
        <fullName evidence="2">Galaxin-like repeats domain-containing protein</fullName>
    </recommendedName>
</protein>
<feature type="domain" description="Galaxin-like repeats" evidence="2">
    <location>
        <begin position="142"/>
        <end position="190"/>
    </location>
</feature>
<sequence>MLCLKSWDEAPAGHAEGIEVEQVTFTNGKPSNASMENHEDLDGYGTEDNSDSSEDIGDDENYPNKNEYESDEGEEEMSIDEPAETDRDENEDGNEEEEGNDDGEDDNVDGEEEKKKKKKTKTTSREKILAKITTRFRSRKRRATYRCGRTTYNSRFSMCCGSNVVSRSGIRPACCGTRGYDSRFSMCCGSKRSQQIGYPSRVLRDAWIRLKVLHVLWQ</sequence>
<evidence type="ECO:0000259" key="2">
    <source>
        <dbReference type="Pfam" id="PF24748"/>
    </source>
</evidence>
<feature type="compositionally biased region" description="Polar residues" evidence="1">
    <location>
        <begin position="23"/>
        <end position="35"/>
    </location>
</feature>
<reference evidence="3" key="1">
    <citation type="submission" date="2023-01" db="EMBL/GenBank/DDBJ databases">
        <title>Genome assembly of the deep-sea coral Lophelia pertusa.</title>
        <authorList>
            <person name="Herrera S."/>
            <person name="Cordes E."/>
        </authorList>
    </citation>
    <scope>NUCLEOTIDE SEQUENCE</scope>
    <source>
        <strain evidence="3">USNM1676648</strain>
        <tissue evidence="3">Polyp</tissue>
    </source>
</reference>
<dbReference type="InterPro" id="IPR056601">
    <property type="entry name" value="Galaxin_dom"/>
</dbReference>
<feature type="compositionally biased region" description="Acidic residues" evidence="1">
    <location>
        <begin position="48"/>
        <end position="61"/>
    </location>
</feature>
<dbReference type="OrthoDB" id="5980437at2759"/>
<dbReference type="AlphaFoldDB" id="A0A9X0CDT0"/>
<dbReference type="Pfam" id="PF24748">
    <property type="entry name" value="Galaxin_repeat"/>
    <property type="match status" value="1"/>
</dbReference>
<evidence type="ECO:0000256" key="1">
    <source>
        <dbReference type="SAM" id="MobiDB-lite"/>
    </source>
</evidence>
<proteinExistence type="predicted"/>
<dbReference type="Proteomes" id="UP001163046">
    <property type="component" value="Unassembled WGS sequence"/>
</dbReference>
<keyword evidence="4" id="KW-1185">Reference proteome</keyword>
<feature type="region of interest" description="Disordered" evidence="1">
    <location>
        <begin position="1"/>
        <end position="124"/>
    </location>
</feature>
<gene>
    <name evidence="3" type="ORF">OS493_035821</name>
</gene>